<evidence type="ECO:0000313" key="1">
    <source>
        <dbReference type="EMBL" id="PYE53288.1"/>
    </source>
</evidence>
<gene>
    <name evidence="1" type="ORF">DES52_10960</name>
</gene>
<dbReference type="GO" id="GO:0003676">
    <property type="term" value="F:nucleic acid binding"/>
    <property type="evidence" value="ECO:0007669"/>
    <property type="project" value="InterPro"/>
</dbReference>
<protein>
    <submittedName>
        <fullName evidence="1">Uncharacterized protein</fullName>
    </submittedName>
</protein>
<keyword evidence="2" id="KW-1185">Reference proteome</keyword>
<dbReference type="InterPro" id="IPR011856">
    <property type="entry name" value="tRNA_endonuc-like_dom_sf"/>
</dbReference>
<comment type="caution">
    <text evidence="1">The sequence shown here is derived from an EMBL/GenBank/DDBJ whole genome shotgun (WGS) entry which is preliminary data.</text>
</comment>
<dbReference type="AlphaFoldDB" id="A0A318SH76"/>
<dbReference type="EMBL" id="QJSX01000009">
    <property type="protein sequence ID" value="PYE53288.1"/>
    <property type="molecule type" value="Genomic_DNA"/>
</dbReference>
<reference evidence="1 2" key="1">
    <citation type="submission" date="2018-06" db="EMBL/GenBank/DDBJ databases">
        <title>Genomic Encyclopedia of Type Strains, Phase IV (KMG-IV): sequencing the most valuable type-strain genomes for metagenomic binning, comparative biology and taxonomic classification.</title>
        <authorList>
            <person name="Goeker M."/>
        </authorList>
    </citation>
    <scope>NUCLEOTIDE SEQUENCE [LARGE SCALE GENOMIC DNA]</scope>
    <source>
        <strain evidence="1 2">DSM 18048</strain>
    </source>
</reference>
<proteinExistence type="predicted"/>
<dbReference type="Proteomes" id="UP000248326">
    <property type="component" value="Unassembled WGS sequence"/>
</dbReference>
<evidence type="ECO:0000313" key="2">
    <source>
        <dbReference type="Proteomes" id="UP000248326"/>
    </source>
</evidence>
<accession>A0A318SH76</accession>
<dbReference type="Gene3D" id="3.40.1350.10">
    <property type="match status" value="1"/>
</dbReference>
<sequence>MDSVIYQIVNGQLVEMREQPYDTEALLQDLLASHPNLLAGEQMNPAQPRRWLLVRQEMSVPDTQNGSGRWSLDHLFLDQDAVPTLVEVKRSSDTRIRREVVGQMLDYAANAVVYWPVEQLRADFEQLCDDRGVDANDEITQLTEGGDPDAFWLQVKTNLQAGRIRMIFVADVIPPELRRVVEFLNGQMDPAEVLALEVKQFRGGNTQALVPRLIGQSAAAEQKKNVSASPGEALWTSERFLAAIASKGEAATRLAQRILDRAAQRSWTVVWGKGKTQGSFMIGPPGMKHRLAYVWTYGVIWIGVDQLRQYPPFDDPERRADFIRQLNDVANEALPHTNPDQGYQLPLEIFAQRGEALIDLIDQCIQEVAAKRQQV</sequence>
<organism evidence="1 2">
    <name type="scientific">Deinococcus yavapaiensis KR-236</name>
    <dbReference type="NCBI Taxonomy" id="694435"/>
    <lineage>
        <taxon>Bacteria</taxon>
        <taxon>Thermotogati</taxon>
        <taxon>Deinococcota</taxon>
        <taxon>Deinococci</taxon>
        <taxon>Deinococcales</taxon>
        <taxon>Deinococcaceae</taxon>
        <taxon>Deinococcus</taxon>
    </lineage>
</organism>
<name>A0A318SH76_9DEIO</name>